<dbReference type="EMBL" id="AJAT01000001">
    <property type="protein sequence ID" value="EOL50132.1"/>
    <property type="molecule type" value="Genomic_DNA"/>
</dbReference>
<dbReference type="eggNOG" id="ENOG50349P5">
    <property type="taxonomic scope" value="Bacteria"/>
</dbReference>
<dbReference type="InterPro" id="IPR024559">
    <property type="entry name" value="DUF3846"/>
</dbReference>
<sequence>MSYALKIYVKDEIVMSRKISWNDDNDLEVIQKSLNVDSADVQSLTDSIDAWVDDFGALKKGNYIIGLNINGNNYQLVGKILLLGLDNKTGKTRGLSEKEMAWISQNIHIWQKPIGFIN</sequence>
<dbReference type="Proteomes" id="UP000013785">
    <property type="component" value="Unassembled WGS sequence"/>
</dbReference>
<dbReference type="AlphaFoldDB" id="R3WRT7"/>
<evidence type="ECO:0000259" key="1">
    <source>
        <dbReference type="Pfam" id="PF12957"/>
    </source>
</evidence>
<proteinExistence type="predicted"/>
<evidence type="ECO:0000313" key="2">
    <source>
        <dbReference type="EMBL" id="EOL50132.1"/>
    </source>
</evidence>
<name>R3WRT7_9ENTE</name>
<organism evidence="2 3">
    <name type="scientific">Enterococcus phoeniculicola ATCC BAA-412</name>
    <dbReference type="NCBI Taxonomy" id="1158610"/>
    <lineage>
        <taxon>Bacteria</taxon>
        <taxon>Bacillati</taxon>
        <taxon>Bacillota</taxon>
        <taxon>Bacilli</taxon>
        <taxon>Lactobacillales</taxon>
        <taxon>Enterococcaceae</taxon>
        <taxon>Enterococcus</taxon>
    </lineage>
</organism>
<dbReference type="RefSeq" id="WP_010766726.1">
    <property type="nucleotide sequence ID" value="NZ_ASWE01000008.1"/>
</dbReference>
<feature type="domain" description="DUF3846" evidence="1">
    <location>
        <begin position="15"/>
        <end position="106"/>
    </location>
</feature>
<comment type="caution">
    <text evidence="2">The sequence shown here is derived from an EMBL/GenBank/DDBJ whole genome shotgun (WGS) entry which is preliminary data.</text>
</comment>
<gene>
    <name evidence="2" type="ORF">UC3_00024</name>
</gene>
<dbReference type="OrthoDB" id="9956805at2"/>
<dbReference type="PATRIC" id="fig|1158610.3.peg.15"/>
<dbReference type="HOGENOM" id="CLU_2069498_0_0_9"/>
<protein>
    <recommendedName>
        <fullName evidence="1">DUF3846 domain-containing protein</fullName>
    </recommendedName>
</protein>
<keyword evidence="3" id="KW-1185">Reference proteome</keyword>
<accession>R3WRT7</accession>
<dbReference type="Pfam" id="PF12957">
    <property type="entry name" value="DUF3846"/>
    <property type="match status" value="1"/>
</dbReference>
<reference evidence="2 3" key="1">
    <citation type="submission" date="2013-02" db="EMBL/GenBank/DDBJ databases">
        <title>The Genome Sequence of Enterococcus phoeniculicola BAA-412.</title>
        <authorList>
            <consortium name="The Broad Institute Genome Sequencing Platform"/>
            <consortium name="The Broad Institute Genome Sequencing Center for Infectious Disease"/>
            <person name="Earl A.M."/>
            <person name="Gilmore M.S."/>
            <person name="Lebreton F."/>
            <person name="Walker B."/>
            <person name="Young S.K."/>
            <person name="Zeng Q."/>
            <person name="Gargeya S."/>
            <person name="Fitzgerald M."/>
            <person name="Haas B."/>
            <person name="Abouelleil A."/>
            <person name="Alvarado L."/>
            <person name="Arachchi H.M."/>
            <person name="Berlin A.M."/>
            <person name="Chapman S.B."/>
            <person name="Dewar J."/>
            <person name="Goldberg J."/>
            <person name="Griggs A."/>
            <person name="Gujja S."/>
            <person name="Hansen M."/>
            <person name="Howarth C."/>
            <person name="Imamovic A."/>
            <person name="Larimer J."/>
            <person name="McCowan C."/>
            <person name="Murphy C."/>
            <person name="Neiman D."/>
            <person name="Pearson M."/>
            <person name="Priest M."/>
            <person name="Roberts A."/>
            <person name="Saif S."/>
            <person name="Shea T."/>
            <person name="Sisk P."/>
            <person name="Sykes S."/>
            <person name="Wortman J."/>
            <person name="Nusbaum C."/>
            <person name="Birren B."/>
        </authorList>
    </citation>
    <scope>NUCLEOTIDE SEQUENCE [LARGE SCALE GENOMIC DNA]</scope>
    <source>
        <strain evidence="2 3">ATCC BAA-412</strain>
    </source>
</reference>
<evidence type="ECO:0000313" key="3">
    <source>
        <dbReference type="Proteomes" id="UP000013785"/>
    </source>
</evidence>